<proteinExistence type="predicted"/>
<dbReference type="EMBL" id="VSSQ01000344">
    <property type="protein sequence ID" value="MPL91961.1"/>
    <property type="molecule type" value="Genomic_DNA"/>
</dbReference>
<dbReference type="InterPro" id="IPR014907">
    <property type="entry name" value="BT4734-like_N"/>
</dbReference>
<accession>A0A644VKV4</accession>
<gene>
    <name evidence="2" type="ORF">SDC9_38048</name>
</gene>
<name>A0A644VKV4_9ZZZZ</name>
<dbReference type="AlphaFoldDB" id="A0A644VKV4"/>
<dbReference type="Pfam" id="PF08800">
    <property type="entry name" value="BT4734-like_N"/>
    <property type="match status" value="1"/>
</dbReference>
<feature type="domain" description="BT4734-like N-terminal" evidence="1">
    <location>
        <begin position="228"/>
        <end position="365"/>
    </location>
</feature>
<organism evidence="2">
    <name type="scientific">bioreactor metagenome</name>
    <dbReference type="NCBI Taxonomy" id="1076179"/>
    <lineage>
        <taxon>unclassified sequences</taxon>
        <taxon>metagenomes</taxon>
        <taxon>ecological metagenomes</taxon>
    </lineage>
</organism>
<protein>
    <recommendedName>
        <fullName evidence="1">BT4734-like N-terminal domain-containing protein</fullName>
    </recommendedName>
</protein>
<evidence type="ECO:0000313" key="2">
    <source>
        <dbReference type="EMBL" id="MPL91961.1"/>
    </source>
</evidence>
<sequence length="375" mass="42587">MEAINKQQILSKTNYGLLIYSHILQEYYPNQTVLSLSGRTCKPTENPFNENKLTLNVFIEKENVLGNALDNEFSCQREQNSNSFGVLSSAAENARSEFARHTDSENAIPAGDAFDFAELHYKLRDNELLQKLNNELHLHIGEKMNFYSRNNIASNSPKSPISPKVEEKKEVSFSFYKSPIKNTVPHKSATLLQIYNAITGDFYKERTDKLRSIADPKQARHFKANNFDYCTFSGTFSSRNDKNLMQHSGLLAVDFDHLPNLEEVRQALLADEYFDTQLLFVSPSGDGLKWIIPIDTSTTPHSENLNEREQNSNPFGVMPNEVKFAHSEYFAAVANYILQTYGIEVDKSGRDVSRACFLAHDPNAFINPLILNDHD</sequence>
<reference evidence="2" key="1">
    <citation type="submission" date="2019-08" db="EMBL/GenBank/DDBJ databases">
        <authorList>
            <person name="Kucharzyk K."/>
            <person name="Murdoch R.W."/>
            <person name="Higgins S."/>
            <person name="Loffler F."/>
        </authorList>
    </citation>
    <scope>NUCLEOTIDE SEQUENCE</scope>
</reference>
<evidence type="ECO:0000259" key="1">
    <source>
        <dbReference type="Pfam" id="PF08800"/>
    </source>
</evidence>
<comment type="caution">
    <text evidence="2">The sequence shown here is derived from an EMBL/GenBank/DDBJ whole genome shotgun (WGS) entry which is preliminary data.</text>
</comment>